<evidence type="ECO:0000256" key="1">
    <source>
        <dbReference type="ARBA" id="ARBA00022884"/>
    </source>
</evidence>
<dbReference type="InterPro" id="IPR035979">
    <property type="entry name" value="RBD_domain_sf"/>
</dbReference>
<reference evidence="6" key="1">
    <citation type="submission" date="2022-03" db="EMBL/GenBank/DDBJ databases">
        <authorList>
            <person name="Sayadi A."/>
        </authorList>
    </citation>
    <scope>NUCLEOTIDE SEQUENCE</scope>
</reference>
<dbReference type="SMART" id="SM00582">
    <property type="entry name" value="RPR"/>
    <property type="match status" value="1"/>
</dbReference>
<evidence type="ECO:0000313" key="6">
    <source>
        <dbReference type="EMBL" id="CAH1991877.1"/>
    </source>
</evidence>
<feature type="compositionally biased region" description="Basic and acidic residues" evidence="3">
    <location>
        <begin position="985"/>
        <end position="1025"/>
    </location>
</feature>
<dbReference type="PROSITE" id="PS51391">
    <property type="entry name" value="CID"/>
    <property type="match status" value="1"/>
</dbReference>
<gene>
    <name evidence="6" type="ORF">ACAOBT_LOCUS20527</name>
</gene>
<feature type="region of interest" description="Disordered" evidence="3">
    <location>
        <begin position="330"/>
        <end position="460"/>
    </location>
</feature>
<evidence type="ECO:0000313" key="7">
    <source>
        <dbReference type="Proteomes" id="UP001152888"/>
    </source>
</evidence>
<sequence>MDAVKSFNQELSSLYEVKPPISKAKMTALTRGAIKAIKFYKHVVQSVEKFILKCKPEYKVPGLYVIDSIVRQSRHQFGPDKDVFAPRFSKNIQQTFINLFKCPPEDKSKIIRVLNLWQRNQVFPPEVIQPLFDLADPNNPIYKEMNAQMQATNGLSVQNVAMAKGSPALQRTPTKGGQQSGDNNHGSAGLNLADPNVLQQLQQLQRLLTKSTDASRAESQVHFDKKLLDFDYGDDEDENNSPRQPNPNDSVSSLLTNPEVLRQLQTLQQTMASAQHADMDVEKMRRMQEMKQQEEEFDKHLAQTVPNLPFASECDFKAMSVQMNSGSYYTDLSANPPMPHDMGGYEPQPPPPLPQSKNNEIEVITLDHDDSRSGTPTEDRYLSKRKRSRSPSRDRRGRDRDRDRDRKRSRSRSKGRRHRSRSRSRDRDRDRDRRKDKEKEKDKEKKEETERDRERKKRGLPAIKKDHLSICSTTLWVGHLSRLVHQDDLSNTFGEFGDVVSIDLIPPRGCAFIVMLRRQDAARCLAKLKGHVLHAKAITLAWAPGKGVKGKDLKDYWEGDLGVSYVPYSKLKEDMDIDMLEEGGMIDEDTMPQWMKDKVEKMGRKPSKQEMPGFLLAADLSNAAVDTSQPPPMPPAAAAGLLQPPMMPLVNPFQFGNRLLGMNMMGNMPPNIPLGVPPPNVPGATAAAAMMLGLSNPFQTLPPQLPPPTIDTTAKPPPVAGAPPPGDLKSLSESLMNITQGFGNTSVPPPSVPAGGNMVPPPQMNEDAMDVEMEDADNRSVNNADPRTNSISGRNNRDDERRDRSRDDRDKKDDRDRRGGDDRDARGRRDRSRERDRNKDTRRDSRDRDRRDRGRDRDRDTGRDRDAGRDRDMGRDRDAGRDRDRRGDRNDRRDRSGDRGNRWGGDRDRRDAGGKDDRRDREKNLNDRLREMAGGYDDGRNRDKSADRRPGGYPDDVRGGPPRGGAASQSSRRDYPDFKQPPPDTPKKELAKPDPRGKEDELERKAECVKKDDEEAIQAERREDVVSQNMDMMFRGADMIMDGRHPDPLMTEPPPGDLMRPRERPPFDDLPPPRNEIGLLGRPPPDGFMGGVEGEPPLLPPPPHMRFNPPPTAMFDGRPPPPLFDGPPMMGDDMPMMMPPDMMDGPPDMHMPPRMPFGRGGWRGRGGGDFGPRGPPPDFFPPVGGRDEFEDDFRGEFDGPPSLMRGGFRPPRGMRGGPPGRFNGPPPLMRGGRGGRGGHFRDGPNFNPRFEFEGPPPEFFRGMGPGPRMREPPMFEDGPPGMRHRGGPRFENDRRPPRHEFEDEEPRERFRDRRSRWGSHSPGQMDEPPHHMGADEPFRDPGSHHEPPGDEPQRDDQPPAMGISDDQRPFESVGQDPGNTTPVRDECMDQGADYVQQSHDGDAAGGEHFGDNGQQGQTEDYGDRGQEQNEDFRDHEQQGETEEFGDHGQKGHTEEFGHGDQQVGEDYGREPEQCGGDYGQQDQGGGNNEQECGALEQIEQAPEPEAAACAENEAAEEVAQPNA</sequence>
<feature type="compositionally biased region" description="Basic and acidic residues" evidence="3">
    <location>
        <begin position="1421"/>
        <end position="1458"/>
    </location>
</feature>
<keyword evidence="1 2" id="KW-0694">RNA-binding</keyword>
<feature type="compositionally biased region" description="Basic residues" evidence="3">
    <location>
        <begin position="407"/>
        <end position="422"/>
    </location>
</feature>
<dbReference type="SUPFAM" id="SSF48464">
    <property type="entry name" value="ENTH/VHS domain"/>
    <property type="match status" value="1"/>
</dbReference>
<dbReference type="OrthoDB" id="79367at2759"/>
<feature type="compositionally biased region" description="Basic and acidic residues" evidence="3">
    <location>
        <begin position="1288"/>
        <end position="1311"/>
    </location>
</feature>
<feature type="region of interest" description="Disordered" evidence="3">
    <location>
        <begin position="230"/>
        <end position="253"/>
    </location>
</feature>
<dbReference type="SUPFAM" id="SSF54928">
    <property type="entry name" value="RNA-binding domain, RBD"/>
    <property type="match status" value="1"/>
</dbReference>
<dbReference type="InterPro" id="IPR006569">
    <property type="entry name" value="CID_dom"/>
</dbReference>
<comment type="caution">
    <text evidence="6">The sequence shown here is derived from an EMBL/GenBank/DDBJ whole genome shotgun (WGS) entry which is preliminary data.</text>
</comment>
<feature type="compositionally biased region" description="Pro residues" evidence="3">
    <location>
        <begin position="703"/>
        <end position="726"/>
    </location>
</feature>
<dbReference type="Pfam" id="PF00076">
    <property type="entry name" value="RRM_1"/>
    <property type="match status" value="1"/>
</dbReference>
<dbReference type="Proteomes" id="UP001152888">
    <property type="component" value="Unassembled WGS sequence"/>
</dbReference>
<feature type="region of interest" description="Disordered" evidence="3">
    <location>
        <begin position="698"/>
        <end position="1029"/>
    </location>
</feature>
<evidence type="ECO:0000259" key="5">
    <source>
        <dbReference type="PROSITE" id="PS51391"/>
    </source>
</evidence>
<feature type="region of interest" description="Disordered" evidence="3">
    <location>
        <begin position="1195"/>
        <end position="1523"/>
    </location>
</feature>
<evidence type="ECO:0000256" key="2">
    <source>
        <dbReference type="PROSITE-ProRule" id="PRU00176"/>
    </source>
</evidence>
<dbReference type="Pfam" id="PF04818">
    <property type="entry name" value="CID"/>
    <property type="match status" value="1"/>
</dbReference>
<feature type="compositionally biased region" description="Gly residues" evidence="3">
    <location>
        <begin position="1476"/>
        <end position="1487"/>
    </location>
</feature>
<dbReference type="InterPro" id="IPR012677">
    <property type="entry name" value="Nucleotide-bd_a/b_plait_sf"/>
</dbReference>
<feature type="region of interest" description="Disordered" evidence="3">
    <location>
        <begin position="168"/>
        <end position="192"/>
    </location>
</feature>
<keyword evidence="7" id="KW-1185">Reference proteome</keyword>
<dbReference type="GO" id="GO:0003723">
    <property type="term" value="F:RNA binding"/>
    <property type="evidence" value="ECO:0007669"/>
    <property type="project" value="UniProtKB-UniRule"/>
</dbReference>
<dbReference type="FunFam" id="1.25.40.90:FF:000004">
    <property type="entry name" value="splicing factor, arginine/serine-rich 15"/>
    <property type="match status" value="1"/>
</dbReference>
<feature type="compositionally biased region" description="Polar residues" evidence="3">
    <location>
        <begin position="241"/>
        <end position="253"/>
    </location>
</feature>
<feature type="domain" description="RRM" evidence="4">
    <location>
        <begin position="473"/>
        <end position="545"/>
    </location>
</feature>
<dbReference type="Gene3D" id="1.25.40.90">
    <property type="match status" value="1"/>
</dbReference>
<feature type="compositionally biased region" description="Basic and acidic residues" evidence="3">
    <location>
        <begin position="391"/>
        <end position="406"/>
    </location>
</feature>
<evidence type="ECO:0000256" key="3">
    <source>
        <dbReference type="SAM" id="MobiDB-lite"/>
    </source>
</evidence>
<dbReference type="GO" id="GO:0005634">
    <property type="term" value="C:nucleus"/>
    <property type="evidence" value="ECO:0007669"/>
    <property type="project" value="TreeGrafter"/>
</dbReference>
<feature type="compositionally biased region" description="Low complexity" evidence="3">
    <location>
        <begin position="1204"/>
        <end position="1213"/>
    </location>
</feature>
<dbReference type="SMART" id="SM00360">
    <property type="entry name" value="RRM"/>
    <property type="match status" value="1"/>
</dbReference>
<feature type="compositionally biased region" description="Basic and acidic residues" evidence="3">
    <location>
        <begin position="423"/>
        <end position="453"/>
    </location>
</feature>
<dbReference type="CDD" id="cd16983">
    <property type="entry name" value="CID_SCAF8_like"/>
    <property type="match status" value="1"/>
</dbReference>
<organism evidence="6 7">
    <name type="scientific">Acanthoscelides obtectus</name>
    <name type="common">Bean weevil</name>
    <name type="synonym">Bruchus obtectus</name>
    <dbReference type="NCBI Taxonomy" id="200917"/>
    <lineage>
        <taxon>Eukaryota</taxon>
        <taxon>Metazoa</taxon>
        <taxon>Ecdysozoa</taxon>
        <taxon>Arthropoda</taxon>
        <taxon>Hexapoda</taxon>
        <taxon>Insecta</taxon>
        <taxon>Pterygota</taxon>
        <taxon>Neoptera</taxon>
        <taxon>Endopterygota</taxon>
        <taxon>Coleoptera</taxon>
        <taxon>Polyphaga</taxon>
        <taxon>Cucujiformia</taxon>
        <taxon>Chrysomeloidea</taxon>
        <taxon>Chrysomelidae</taxon>
        <taxon>Bruchinae</taxon>
        <taxon>Bruchini</taxon>
        <taxon>Acanthoscelides</taxon>
    </lineage>
</organism>
<feature type="compositionally biased region" description="Basic and acidic residues" evidence="3">
    <location>
        <begin position="795"/>
        <end position="958"/>
    </location>
</feature>
<accession>A0A9P0LGG7</accession>
<proteinExistence type="predicted"/>
<feature type="compositionally biased region" description="Low complexity" evidence="3">
    <location>
        <begin position="1488"/>
        <end position="1523"/>
    </location>
</feature>
<feature type="compositionally biased region" description="Polar residues" evidence="3">
    <location>
        <begin position="169"/>
        <end position="186"/>
    </location>
</feature>
<feature type="compositionally biased region" description="Basic and acidic residues" evidence="3">
    <location>
        <begin position="365"/>
        <end position="382"/>
    </location>
</feature>
<dbReference type="CDD" id="cd12227">
    <property type="entry name" value="RRM_SCAF4_SCAF8"/>
    <property type="match status" value="1"/>
</dbReference>
<dbReference type="PANTHER" id="PTHR23140">
    <property type="entry name" value="RNA PROCESSING PROTEIN LD23810P"/>
    <property type="match status" value="1"/>
</dbReference>
<dbReference type="InterPro" id="IPR000504">
    <property type="entry name" value="RRM_dom"/>
</dbReference>
<dbReference type="InterPro" id="IPR008942">
    <property type="entry name" value="ENTH_VHS"/>
</dbReference>
<dbReference type="InterPro" id="IPR051485">
    <property type="entry name" value="SR-CTD_assoc_factor"/>
</dbReference>
<name>A0A9P0LGG7_ACAOB</name>
<dbReference type="PROSITE" id="PS50102">
    <property type="entry name" value="RRM"/>
    <property type="match status" value="1"/>
</dbReference>
<protein>
    <submittedName>
        <fullName evidence="6">Uncharacterized protein</fullName>
    </submittedName>
</protein>
<feature type="compositionally biased region" description="Basic and acidic residues" evidence="3">
    <location>
        <begin position="1327"/>
        <end position="1357"/>
    </location>
</feature>
<dbReference type="EMBL" id="CAKOFQ010007126">
    <property type="protein sequence ID" value="CAH1991877.1"/>
    <property type="molecule type" value="Genomic_DNA"/>
</dbReference>
<feature type="compositionally biased region" description="Polar residues" evidence="3">
    <location>
        <begin position="731"/>
        <end position="746"/>
    </location>
</feature>
<feature type="compositionally biased region" description="Polar residues" evidence="3">
    <location>
        <begin position="779"/>
        <end position="791"/>
    </location>
</feature>
<evidence type="ECO:0000259" key="4">
    <source>
        <dbReference type="PROSITE" id="PS50102"/>
    </source>
</evidence>
<dbReference type="PANTHER" id="PTHR23140:SF4">
    <property type="entry name" value="PROTEIN CBR-NRD-1"/>
    <property type="match status" value="1"/>
</dbReference>
<dbReference type="Gene3D" id="3.30.70.330">
    <property type="match status" value="1"/>
</dbReference>
<feature type="domain" description="CID" evidence="5">
    <location>
        <begin position="1"/>
        <end position="139"/>
    </location>
</feature>